<organism evidence="3 4">
    <name type="scientific">Methylobacterium terrae</name>
    <dbReference type="NCBI Taxonomy" id="2202827"/>
    <lineage>
        <taxon>Bacteria</taxon>
        <taxon>Pseudomonadati</taxon>
        <taxon>Pseudomonadota</taxon>
        <taxon>Alphaproteobacteria</taxon>
        <taxon>Hyphomicrobiales</taxon>
        <taxon>Methylobacteriaceae</taxon>
        <taxon>Methylobacterium</taxon>
    </lineage>
</organism>
<evidence type="ECO:0000256" key="1">
    <source>
        <dbReference type="SAM" id="MobiDB-lite"/>
    </source>
</evidence>
<dbReference type="OrthoDB" id="100177at2"/>
<name>A0A2U8WNB3_9HYPH</name>
<sequence>MSVTEEDQAGRVVATLEIVLRAPPFVRSPKLARFLRFVVEEELAGRGATIKAYTIATQALGRGPDFDPSLDPSVRVEAGRLRRALDEVYAQHAEGLEVRVTVPVGGYRPRFDSLEGLPAPAEEAQAPASDVPPPPPAEARAAPVAFSPRGQTAIIALLAAILLVLCIDLGLTLSTRMDGAPPTPRGIAVRGR</sequence>
<evidence type="ECO:0000313" key="4">
    <source>
        <dbReference type="Proteomes" id="UP000245444"/>
    </source>
</evidence>
<feature type="transmembrane region" description="Helical" evidence="2">
    <location>
        <begin position="153"/>
        <end position="171"/>
    </location>
</feature>
<dbReference type="Proteomes" id="UP000245444">
    <property type="component" value="Chromosome"/>
</dbReference>
<keyword evidence="4" id="KW-1185">Reference proteome</keyword>
<reference evidence="3 4" key="1">
    <citation type="submission" date="2018-05" db="EMBL/GenBank/DDBJ databases">
        <title>Complete Genome Sequence of Methylobacterium sp. 17Sr1-28.</title>
        <authorList>
            <person name="Srinivasan S."/>
        </authorList>
    </citation>
    <scope>NUCLEOTIDE SEQUENCE [LARGE SCALE GENOMIC DNA]</scope>
    <source>
        <strain evidence="3 4">17Sr1-28</strain>
    </source>
</reference>
<evidence type="ECO:0000256" key="2">
    <source>
        <dbReference type="SAM" id="Phobius"/>
    </source>
</evidence>
<dbReference type="EMBL" id="CP029553">
    <property type="protein sequence ID" value="AWN47021.1"/>
    <property type="molecule type" value="Genomic_DNA"/>
</dbReference>
<feature type="compositionally biased region" description="Low complexity" evidence="1">
    <location>
        <begin position="120"/>
        <end position="129"/>
    </location>
</feature>
<keyword evidence="2" id="KW-0812">Transmembrane</keyword>
<proteinExistence type="predicted"/>
<keyword evidence="2" id="KW-1133">Transmembrane helix</keyword>
<feature type="region of interest" description="Disordered" evidence="1">
    <location>
        <begin position="120"/>
        <end position="141"/>
    </location>
</feature>
<evidence type="ECO:0000313" key="3">
    <source>
        <dbReference type="EMBL" id="AWN47021.1"/>
    </source>
</evidence>
<protein>
    <submittedName>
        <fullName evidence="3">Uncharacterized protein</fullName>
    </submittedName>
</protein>
<keyword evidence="2" id="KW-0472">Membrane</keyword>
<dbReference type="AlphaFoldDB" id="A0A2U8WNB3"/>
<gene>
    <name evidence="3" type="ORF">DK419_12425</name>
</gene>
<accession>A0A2U8WNB3</accession>
<dbReference type="KEGG" id="mtea:DK419_12425"/>
<dbReference type="RefSeq" id="WP_109959353.1">
    <property type="nucleotide sequence ID" value="NZ_CP029553.1"/>
</dbReference>